<dbReference type="EMBL" id="BKCJ010002514">
    <property type="protein sequence ID" value="GEU49072.1"/>
    <property type="molecule type" value="Genomic_DNA"/>
</dbReference>
<dbReference type="AlphaFoldDB" id="A0A6L2KK85"/>
<evidence type="ECO:0000313" key="1">
    <source>
        <dbReference type="EMBL" id="GEU49072.1"/>
    </source>
</evidence>
<gene>
    <name evidence="1" type="ORF">Tci_021050</name>
</gene>
<comment type="caution">
    <text evidence="1">The sequence shown here is derived from an EMBL/GenBank/DDBJ whole genome shotgun (WGS) entry which is preliminary data.</text>
</comment>
<organism evidence="1">
    <name type="scientific">Tanacetum cinerariifolium</name>
    <name type="common">Dalmatian daisy</name>
    <name type="synonym">Chrysanthemum cinerariifolium</name>
    <dbReference type="NCBI Taxonomy" id="118510"/>
    <lineage>
        <taxon>Eukaryota</taxon>
        <taxon>Viridiplantae</taxon>
        <taxon>Streptophyta</taxon>
        <taxon>Embryophyta</taxon>
        <taxon>Tracheophyta</taxon>
        <taxon>Spermatophyta</taxon>
        <taxon>Magnoliopsida</taxon>
        <taxon>eudicotyledons</taxon>
        <taxon>Gunneridae</taxon>
        <taxon>Pentapetalae</taxon>
        <taxon>asterids</taxon>
        <taxon>campanulids</taxon>
        <taxon>Asterales</taxon>
        <taxon>Asteraceae</taxon>
        <taxon>Asteroideae</taxon>
        <taxon>Anthemideae</taxon>
        <taxon>Anthemidinae</taxon>
        <taxon>Tanacetum</taxon>
    </lineage>
</organism>
<accession>A0A6L2KK85</accession>
<reference evidence="1" key="1">
    <citation type="journal article" date="2019" name="Sci. Rep.">
        <title>Draft genome of Tanacetum cinerariifolium, the natural source of mosquito coil.</title>
        <authorList>
            <person name="Yamashiro T."/>
            <person name="Shiraishi A."/>
            <person name="Satake H."/>
            <person name="Nakayama K."/>
        </authorList>
    </citation>
    <scope>NUCLEOTIDE SEQUENCE</scope>
</reference>
<name>A0A6L2KK85_TANCI</name>
<proteinExistence type="predicted"/>
<protein>
    <submittedName>
        <fullName evidence="1">Uncharacterized protein</fullName>
    </submittedName>
</protein>
<sequence length="365" mass="42644">MPVYNMDIKDVIEEEEGFVRKGGFGEKEDNIEDIVVVANDLCSSMIQTILSVDFEEDINTKSHELMSFEKSIIIKAHLEKKQTRIRLYTKNHEELRIQRVETESPSLSDGVRIFIMMALEIQGWRQDEYRVLRGFLLRHYSINNSASLSNKFEKSYFIIKFGILDLLHHVVSAIADRIRGWGKLIQVMHTKMVLDQVRTQFQAGVQVSRLEDKDVIFSTRSTLEVFILVVFVLDRNIGKIREVLDHCNKVLPELTFAKTNEMSNKEMPRLVNLVVIKDREVNHINAQEMIYKEFSTQELKMIEELFRKHMQHTTLNLYLTTSSTTARKSAADLYKQLYFKMKSTSQDQAADPELWKILKAKFEKQ</sequence>